<evidence type="ECO:0000256" key="2">
    <source>
        <dbReference type="RuleBase" id="RU003616"/>
    </source>
</evidence>
<sequence length="140" mass="15731">MSTIMKRAANPFADLLGWLETESAAMRTFGSAPYIRVEDFVEDDNYVVRAEMPGVDPDKDIQIDVAGDVLTIHGERREEEHDRNRSELHYGSFERTLPLPRGAKAEEIRATYTNGVLEVRVPYAADEPKATRVAIEHNGS</sequence>
<protein>
    <recommendedName>
        <fullName evidence="3">SHSP domain-containing protein</fullName>
    </recommendedName>
</protein>
<evidence type="ECO:0000256" key="1">
    <source>
        <dbReference type="PROSITE-ProRule" id="PRU00285"/>
    </source>
</evidence>
<reference evidence="4" key="1">
    <citation type="submission" date="2016-10" db="EMBL/GenBank/DDBJ databases">
        <title>Draft Genome Sequence of Nocardioides luteus Strain BAFB, an Alkane-Degrading Bacterium Isolated from JP-7 Polluted Soil.</title>
        <authorList>
            <person name="Brown L."/>
            <person name="Ruiz O.N."/>
            <person name="Gunasekera T."/>
        </authorList>
    </citation>
    <scope>NUCLEOTIDE SEQUENCE [LARGE SCALE GENOMIC DNA]</scope>
    <source>
        <strain evidence="4">BAFB</strain>
    </source>
</reference>
<dbReference type="RefSeq" id="WP_045549712.1">
    <property type="nucleotide sequence ID" value="NZ_JZDQ02000007.1"/>
</dbReference>
<dbReference type="EMBL" id="JZDQ02000007">
    <property type="protein sequence ID" value="OIJ27630.1"/>
    <property type="molecule type" value="Genomic_DNA"/>
</dbReference>
<dbReference type="STRING" id="1844.UG56_006370"/>
<evidence type="ECO:0000313" key="4">
    <source>
        <dbReference type="EMBL" id="OIJ27630.1"/>
    </source>
</evidence>
<dbReference type="InterPro" id="IPR031107">
    <property type="entry name" value="Small_HSP"/>
</dbReference>
<dbReference type="SUPFAM" id="SSF49764">
    <property type="entry name" value="HSP20-like chaperones"/>
    <property type="match status" value="1"/>
</dbReference>
<dbReference type="Pfam" id="PF00011">
    <property type="entry name" value="HSP20"/>
    <property type="match status" value="1"/>
</dbReference>
<dbReference type="InterPro" id="IPR008978">
    <property type="entry name" value="HSP20-like_chaperone"/>
</dbReference>
<dbReference type="InterPro" id="IPR002068">
    <property type="entry name" value="A-crystallin/Hsp20_dom"/>
</dbReference>
<feature type="domain" description="SHSP" evidence="3">
    <location>
        <begin position="25"/>
        <end position="138"/>
    </location>
</feature>
<proteinExistence type="inferred from homology"/>
<name>A0A1J4N816_9ACTN</name>
<evidence type="ECO:0000313" key="5">
    <source>
        <dbReference type="Proteomes" id="UP000033772"/>
    </source>
</evidence>
<keyword evidence="5" id="KW-1185">Reference proteome</keyword>
<dbReference type="Gene3D" id="2.60.40.790">
    <property type="match status" value="1"/>
</dbReference>
<evidence type="ECO:0000259" key="3">
    <source>
        <dbReference type="PROSITE" id="PS01031"/>
    </source>
</evidence>
<dbReference type="PANTHER" id="PTHR11527">
    <property type="entry name" value="HEAT-SHOCK PROTEIN 20 FAMILY MEMBER"/>
    <property type="match status" value="1"/>
</dbReference>
<dbReference type="CDD" id="cd06464">
    <property type="entry name" value="ACD_sHsps-like"/>
    <property type="match status" value="1"/>
</dbReference>
<comment type="caution">
    <text evidence="4">The sequence shown here is derived from an EMBL/GenBank/DDBJ whole genome shotgun (WGS) entry which is preliminary data.</text>
</comment>
<dbReference type="Proteomes" id="UP000033772">
    <property type="component" value="Unassembled WGS sequence"/>
</dbReference>
<accession>A0A1J4N816</accession>
<comment type="similarity">
    <text evidence="1 2">Belongs to the small heat shock protein (HSP20) family.</text>
</comment>
<dbReference type="OrthoDB" id="3855217at2"/>
<dbReference type="PROSITE" id="PS01031">
    <property type="entry name" value="SHSP"/>
    <property type="match status" value="1"/>
</dbReference>
<dbReference type="AlphaFoldDB" id="A0A1J4N816"/>
<organism evidence="4 5">
    <name type="scientific">Nocardioides luteus</name>
    <dbReference type="NCBI Taxonomy" id="1844"/>
    <lineage>
        <taxon>Bacteria</taxon>
        <taxon>Bacillati</taxon>
        <taxon>Actinomycetota</taxon>
        <taxon>Actinomycetes</taxon>
        <taxon>Propionibacteriales</taxon>
        <taxon>Nocardioidaceae</taxon>
        <taxon>Nocardioides</taxon>
    </lineage>
</organism>
<gene>
    <name evidence="4" type="ORF">UG56_006370</name>
</gene>